<dbReference type="InterPro" id="IPR016098">
    <property type="entry name" value="CAP/MinC_C"/>
</dbReference>
<dbReference type="GO" id="GO:0003779">
    <property type="term" value="F:actin binding"/>
    <property type="evidence" value="ECO:0007669"/>
    <property type="project" value="InterPro"/>
</dbReference>
<name>A0A6A4HS32_9AGAR</name>
<accession>A0A6A4HS32</accession>
<dbReference type="Pfam" id="PF08603">
    <property type="entry name" value="CAP_C"/>
    <property type="match status" value="1"/>
</dbReference>
<dbReference type="PROSITE" id="PS51329">
    <property type="entry name" value="C_CAP_COFACTOR_C"/>
    <property type="match status" value="1"/>
</dbReference>
<dbReference type="InterPro" id="IPR001837">
    <property type="entry name" value="Adenylate_cyclase-assoc_CAP"/>
</dbReference>
<dbReference type="InterPro" id="IPR006599">
    <property type="entry name" value="CARP_motif"/>
</dbReference>
<dbReference type="InterPro" id="IPR036223">
    <property type="entry name" value="CAP_C_sf"/>
</dbReference>
<keyword evidence="8" id="KW-1185">Reference proteome</keyword>
<dbReference type="SUPFAM" id="SSF101278">
    <property type="entry name" value="N-terminal domain of adenylylcyclase associated protein, CAP"/>
    <property type="match status" value="1"/>
</dbReference>
<evidence type="ECO:0000313" key="8">
    <source>
        <dbReference type="Proteomes" id="UP000799118"/>
    </source>
</evidence>
<dbReference type="PANTHER" id="PTHR10652">
    <property type="entry name" value="ADENYLYL CYCLASE-ASSOCIATED PROTEIN"/>
    <property type="match status" value="1"/>
</dbReference>
<dbReference type="OrthoDB" id="77251at2759"/>
<evidence type="ECO:0000256" key="1">
    <source>
        <dbReference type="ARBA" id="ARBA00007659"/>
    </source>
</evidence>
<dbReference type="Pfam" id="PF01213">
    <property type="entry name" value="CAP_N-CM"/>
    <property type="match status" value="1"/>
</dbReference>
<dbReference type="InterPro" id="IPR013912">
    <property type="entry name" value="Adenylate_cyclase-assoc_CAP_C"/>
</dbReference>
<evidence type="ECO:0000256" key="5">
    <source>
        <dbReference type="SAM" id="MobiDB-lite"/>
    </source>
</evidence>
<gene>
    <name evidence="7" type="ORF">BT96DRAFT_919240</name>
</gene>
<dbReference type="GO" id="GO:0019933">
    <property type="term" value="P:cAMP-mediated signaling"/>
    <property type="evidence" value="ECO:0007669"/>
    <property type="project" value="TreeGrafter"/>
</dbReference>
<dbReference type="Proteomes" id="UP000799118">
    <property type="component" value="Unassembled WGS sequence"/>
</dbReference>
<proteinExistence type="inferred from homology"/>
<protein>
    <recommendedName>
        <fullName evidence="3 4">Adenylyl cyclase-associated protein</fullName>
    </recommendedName>
</protein>
<feature type="compositionally biased region" description="Low complexity" evidence="5">
    <location>
        <begin position="309"/>
        <end position="321"/>
    </location>
</feature>
<dbReference type="GO" id="GO:0007015">
    <property type="term" value="P:actin filament organization"/>
    <property type="evidence" value="ECO:0007669"/>
    <property type="project" value="TreeGrafter"/>
</dbReference>
<feature type="region of interest" description="Disordered" evidence="5">
    <location>
        <begin position="295"/>
        <end position="330"/>
    </location>
</feature>
<comment type="function">
    <text evidence="2">The N-terminal domain binds to adenylyl cyclase, thereby enabling adenylyl cyclase to be activated by upstream regulatory signals, such as Ras. The C-terminal domain is required for normal cellular morphology and growth control.</text>
</comment>
<dbReference type="InterPro" id="IPR017901">
    <property type="entry name" value="C-CAP_CF_C-like"/>
</dbReference>
<reference evidence="7" key="1">
    <citation type="journal article" date="2019" name="Environ. Microbiol.">
        <title>Fungal ecological strategies reflected in gene transcription - a case study of two litter decomposers.</title>
        <authorList>
            <person name="Barbi F."/>
            <person name="Kohler A."/>
            <person name="Barry K."/>
            <person name="Baskaran P."/>
            <person name="Daum C."/>
            <person name="Fauchery L."/>
            <person name="Ihrmark K."/>
            <person name="Kuo A."/>
            <person name="LaButti K."/>
            <person name="Lipzen A."/>
            <person name="Morin E."/>
            <person name="Grigoriev I.V."/>
            <person name="Henrissat B."/>
            <person name="Lindahl B."/>
            <person name="Martin F."/>
        </authorList>
    </citation>
    <scope>NUCLEOTIDE SEQUENCE</scope>
    <source>
        <strain evidence="7">JB14</strain>
    </source>
</reference>
<dbReference type="EMBL" id="ML769453">
    <property type="protein sequence ID" value="KAE9400773.1"/>
    <property type="molecule type" value="Genomic_DNA"/>
</dbReference>
<evidence type="ECO:0000313" key="7">
    <source>
        <dbReference type="EMBL" id="KAE9400773.1"/>
    </source>
</evidence>
<sequence length="481" mass="51307">MSSQGLHSLTTIIKRLEAATSRIEDLAAAGWPANSKTQPVPNTGSYVAPAPQVQASTTPAAAAPVSAMPATPKSVVVFEEMVIDGKLKSFVELTSSFAGAPVVEIVGLVEKQFKELRDLINTAAACTKPDDQTFQSLLVPFHSTIEAINRLKEANRKDRDWFTHLMVISEASTFVAWVLNTKPGPHIAECKEQALYYGNRVIKDYKEKDPKHAEWVRSFAATLEETRKYVVEYHTTGLAWNPKGVTIAEYIAKPASTPAAAAAPPAASAPAGGAAAVFAEINQGADITKGLRKVDKSEMTHKNPSLRASSVVPTSSVSSPKKPVKPTKPQALMGKKPAKFALDGKPGIFSNQVVNLFGCKNSVIQIKGKLNAVTLVNCTKTQVLIDSVVSSVSVTKSPSFTIQITGSAPMIQIDSSDSGMIYLSKGSLHAEITTAKCSSINVSIPAEGEEEGIFEEQAVPEMLRTVVKDGKLVTTVVEHVG</sequence>
<feature type="domain" description="C-CAP/cofactor C-like" evidence="6">
    <location>
        <begin position="326"/>
        <end position="459"/>
    </location>
</feature>
<organism evidence="7 8">
    <name type="scientific">Gymnopus androsaceus JB14</name>
    <dbReference type="NCBI Taxonomy" id="1447944"/>
    <lineage>
        <taxon>Eukaryota</taxon>
        <taxon>Fungi</taxon>
        <taxon>Dikarya</taxon>
        <taxon>Basidiomycota</taxon>
        <taxon>Agaricomycotina</taxon>
        <taxon>Agaricomycetes</taxon>
        <taxon>Agaricomycetidae</taxon>
        <taxon>Agaricales</taxon>
        <taxon>Marasmiineae</taxon>
        <taxon>Omphalotaceae</taxon>
        <taxon>Gymnopus</taxon>
    </lineage>
</organism>
<dbReference type="PANTHER" id="PTHR10652:SF0">
    <property type="entry name" value="ADENYLYL CYCLASE-ASSOCIATED PROTEIN"/>
    <property type="match status" value="1"/>
</dbReference>
<comment type="similarity">
    <text evidence="1 4">Belongs to the CAP family.</text>
</comment>
<dbReference type="InterPro" id="IPR013992">
    <property type="entry name" value="Adenylate_cyclase-assoc_CAP_N"/>
</dbReference>
<dbReference type="InterPro" id="IPR036222">
    <property type="entry name" value="CAP_N_sf"/>
</dbReference>
<evidence type="ECO:0000256" key="4">
    <source>
        <dbReference type="RuleBase" id="RU000647"/>
    </source>
</evidence>
<evidence type="ECO:0000259" key="6">
    <source>
        <dbReference type="PROSITE" id="PS51329"/>
    </source>
</evidence>
<evidence type="ECO:0000256" key="2">
    <source>
        <dbReference type="ARBA" id="ARBA00054756"/>
    </source>
</evidence>
<dbReference type="Gene3D" id="2.160.20.70">
    <property type="match status" value="1"/>
</dbReference>
<dbReference type="Pfam" id="PF21938">
    <property type="entry name" value="CAP_N"/>
    <property type="match status" value="1"/>
</dbReference>
<dbReference type="Gene3D" id="1.25.40.330">
    <property type="entry name" value="Adenylate cyclase-associated CAP, N-terminal domain"/>
    <property type="match status" value="1"/>
</dbReference>
<dbReference type="AlphaFoldDB" id="A0A6A4HS32"/>
<dbReference type="InterPro" id="IPR053950">
    <property type="entry name" value="CAP_N"/>
</dbReference>
<dbReference type="GO" id="GO:0005737">
    <property type="term" value="C:cytoplasm"/>
    <property type="evidence" value="ECO:0007669"/>
    <property type="project" value="TreeGrafter"/>
</dbReference>
<dbReference type="FunFam" id="1.25.40.330:FF:000001">
    <property type="entry name" value="Adenylyl cyclase-associated protein"/>
    <property type="match status" value="1"/>
</dbReference>
<dbReference type="SMART" id="SM00673">
    <property type="entry name" value="CARP"/>
    <property type="match status" value="2"/>
</dbReference>
<dbReference type="SUPFAM" id="SSF69340">
    <property type="entry name" value="C-terminal domain of adenylylcyclase associated protein"/>
    <property type="match status" value="1"/>
</dbReference>
<evidence type="ECO:0000256" key="3">
    <source>
        <dbReference type="ARBA" id="ARBA00072052"/>
    </source>
</evidence>
<dbReference type="GO" id="GO:0008179">
    <property type="term" value="F:adenylate cyclase binding"/>
    <property type="evidence" value="ECO:0007669"/>
    <property type="project" value="TreeGrafter"/>
</dbReference>